<feature type="active site" description="Proton donor" evidence="2">
    <location>
        <position position="36"/>
    </location>
</feature>
<evidence type="ECO:0000313" key="3">
    <source>
        <dbReference type="EMBL" id="RRC97738.1"/>
    </source>
</evidence>
<dbReference type="InterPro" id="IPR004175">
    <property type="entry name" value="RNA_CPDase"/>
</dbReference>
<comment type="catalytic activity">
    <reaction evidence="2">
        <text>a 3'-end 2',3'-cyclophospho-ribonucleotide-RNA + H2O = a 3'-end 2'-phospho-ribonucleotide-RNA + H(+)</text>
        <dbReference type="Rhea" id="RHEA:11828"/>
        <dbReference type="Rhea" id="RHEA-COMP:10464"/>
        <dbReference type="Rhea" id="RHEA-COMP:17353"/>
        <dbReference type="ChEBI" id="CHEBI:15377"/>
        <dbReference type="ChEBI" id="CHEBI:15378"/>
        <dbReference type="ChEBI" id="CHEBI:83064"/>
        <dbReference type="ChEBI" id="CHEBI:173113"/>
        <dbReference type="EC" id="3.1.4.58"/>
    </reaction>
</comment>
<dbReference type="Proteomes" id="UP000267535">
    <property type="component" value="Unassembled WGS sequence"/>
</dbReference>
<accession>A0A3P1SKR4</accession>
<dbReference type="HAMAP" id="MF_01940">
    <property type="entry name" value="RNA_CPDase"/>
    <property type="match status" value="1"/>
</dbReference>
<dbReference type="GO" id="GO:0008664">
    <property type="term" value="F:RNA 2',3'-cyclic 3'-phosphodiesterase activity"/>
    <property type="evidence" value="ECO:0007669"/>
    <property type="project" value="UniProtKB-EC"/>
</dbReference>
<organism evidence="3 4">
    <name type="scientific">Amphritea balenae</name>
    <dbReference type="NCBI Taxonomy" id="452629"/>
    <lineage>
        <taxon>Bacteria</taxon>
        <taxon>Pseudomonadati</taxon>
        <taxon>Pseudomonadota</taxon>
        <taxon>Gammaproteobacteria</taxon>
        <taxon>Oceanospirillales</taxon>
        <taxon>Oceanospirillaceae</taxon>
        <taxon>Amphritea</taxon>
    </lineage>
</organism>
<reference evidence="3 4" key="1">
    <citation type="submission" date="2018-11" db="EMBL/GenBank/DDBJ databases">
        <title>The draft genome sequence of Amphritea balenae JAMM 1525T.</title>
        <authorList>
            <person name="Fang Z."/>
            <person name="Zhang Y."/>
            <person name="Han X."/>
        </authorList>
    </citation>
    <scope>NUCLEOTIDE SEQUENCE [LARGE SCALE GENOMIC DNA]</scope>
    <source>
        <strain evidence="3 4">JAMM 1525</strain>
    </source>
</reference>
<dbReference type="EMBL" id="RQXV01000010">
    <property type="protein sequence ID" value="RRC97738.1"/>
    <property type="molecule type" value="Genomic_DNA"/>
</dbReference>
<comment type="caution">
    <text evidence="3">The sequence shown here is derived from an EMBL/GenBank/DDBJ whole genome shotgun (WGS) entry which is preliminary data.</text>
</comment>
<keyword evidence="1 2" id="KW-0378">Hydrolase</keyword>
<evidence type="ECO:0000256" key="2">
    <source>
        <dbReference type="HAMAP-Rule" id="MF_01940"/>
    </source>
</evidence>
<sequence>MRLFLSIDPPRTVREAIHSCCPALKQIKLEPAEQLHLTLLFLGEQPPTTVDLIEQASQYLTTAPFELRLAGVGQFRSGIIWLGVQPQPALMKLQQKLSQRLTNDGIDLETRVYHPHLTLARSRKPLRNQQLRAFLDTFQDRSFSFQANSILLKQSQLYSTGARHECLAEWHFS</sequence>
<name>A0A3P1SKR4_9GAMM</name>
<evidence type="ECO:0000256" key="1">
    <source>
        <dbReference type="ARBA" id="ARBA00022801"/>
    </source>
</evidence>
<proteinExistence type="inferred from homology"/>
<dbReference type="SUPFAM" id="SSF55144">
    <property type="entry name" value="LigT-like"/>
    <property type="match status" value="1"/>
</dbReference>
<comment type="function">
    <text evidence="2">Hydrolyzes RNA 2',3'-cyclic phosphodiester to an RNA 2'-phosphomonoester.</text>
</comment>
<dbReference type="GO" id="GO:0004113">
    <property type="term" value="F:2',3'-cyclic-nucleotide 3'-phosphodiesterase activity"/>
    <property type="evidence" value="ECO:0007669"/>
    <property type="project" value="InterPro"/>
</dbReference>
<dbReference type="Gene3D" id="3.90.1140.10">
    <property type="entry name" value="Cyclic phosphodiesterase"/>
    <property type="match status" value="1"/>
</dbReference>
<dbReference type="InterPro" id="IPR009097">
    <property type="entry name" value="Cyclic_Pdiesterase"/>
</dbReference>
<comment type="similarity">
    <text evidence="2">Belongs to the 2H phosphoesterase superfamily. ThpR family.</text>
</comment>
<protein>
    <recommendedName>
        <fullName evidence="2">RNA 2',3'-cyclic phosphodiesterase</fullName>
        <shortName evidence="2">RNA 2',3'-CPDase</shortName>
        <ecNumber evidence="2">3.1.4.58</ecNumber>
    </recommendedName>
</protein>
<dbReference type="RefSeq" id="WP_124927234.1">
    <property type="nucleotide sequence ID" value="NZ_BMOH01000008.1"/>
</dbReference>
<dbReference type="NCBIfam" id="TIGR02258">
    <property type="entry name" value="2_5_ligase"/>
    <property type="match status" value="1"/>
</dbReference>
<dbReference type="AlphaFoldDB" id="A0A3P1SKR4"/>
<dbReference type="EC" id="3.1.4.58" evidence="2"/>
<gene>
    <name evidence="3" type="primary">thpR</name>
    <name evidence="3" type="ORF">EHS89_16300</name>
</gene>
<evidence type="ECO:0000313" key="4">
    <source>
        <dbReference type="Proteomes" id="UP000267535"/>
    </source>
</evidence>
<dbReference type="Pfam" id="PF13563">
    <property type="entry name" value="2_5_RNA_ligase2"/>
    <property type="match status" value="1"/>
</dbReference>
<feature type="short sequence motif" description="HXTX 1" evidence="2">
    <location>
        <begin position="36"/>
        <end position="39"/>
    </location>
</feature>
<dbReference type="PANTHER" id="PTHR35561">
    <property type="entry name" value="RNA 2',3'-CYCLIC PHOSPHODIESTERASE"/>
    <property type="match status" value="1"/>
</dbReference>
<keyword evidence="4" id="KW-1185">Reference proteome</keyword>
<feature type="active site" description="Proton acceptor" evidence="2">
    <location>
        <position position="116"/>
    </location>
</feature>
<feature type="short sequence motif" description="HXTX 2" evidence="2">
    <location>
        <begin position="116"/>
        <end position="119"/>
    </location>
</feature>
<dbReference type="PANTHER" id="PTHR35561:SF1">
    <property type="entry name" value="RNA 2',3'-CYCLIC PHOSPHODIESTERASE"/>
    <property type="match status" value="1"/>
</dbReference>
<dbReference type="OrthoDB" id="7061261at2"/>